<proteinExistence type="predicted"/>
<dbReference type="OrthoDB" id="3215821at2"/>
<comment type="caution">
    <text evidence="2">The sequence shown here is derived from an EMBL/GenBank/DDBJ whole genome shotgun (WGS) entry which is preliminary data.</text>
</comment>
<keyword evidence="3" id="KW-1185">Reference proteome</keyword>
<dbReference type="AlphaFoldDB" id="A0A5D0UFZ4"/>
<protein>
    <recommendedName>
        <fullName evidence="4">Carbohydrate-binding protein</fullName>
    </recommendedName>
</protein>
<dbReference type="RefSeq" id="WP_148348554.1">
    <property type="nucleotide sequence ID" value="NZ_JBHSBF010000022.1"/>
</dbReference>
<accession>A0A5D0UFZ4</accession>
<evidence type="ECO:0000313" key="3">
    <source>
        <dbReference type="Proteomes" id="UP000322634"/>
    </source>
</evidence>
<dbReference type="SUPFAM" id="SSF89372">
    <property type="entry name" value="Fucose-specific lectin"/>
    <property type="match status" value="2"/>
</dbReference>
<name>A0A5D0UFZ4_9ACTN</name>
<sequence>MRTTKRLTLFTAVFALLAGGTQPAYSAERREPAATATTEAVFMVWKGVNGDEHVWWNRLNADGVTWTGPQIVPGANSSAGVALVGSDRTRFTMAWKGVNGDQRIWVNNFANNAWTTPQPLAGAASSVGPGGTNMAGPWLAWKGVEGDQAIWWTHQFNDWSAPQKIPGAFSSFGPAMANRQVDARTVEPIVTWKGVDGDQRIWWNNYNSVTNTWTGPQVVPGANTSAGTALASVGGEVYAAWKGVGGDERIWWNKLPQFSSTWTAPQVVPGANSSVGPALARRSGVPYLTWKGVNGDERIWWSRLDGGSWKGPEVVPGASTSFRPALGSAYPD</sequence>
<reference evidence="2 3" key="1">
    <citation type="submission" date="2019-08" db="EMBL/GenBank/DDBJ databases">
        <title>Actinomadura sp. nov. CYP1-5 isolated from mountain soil.</title>
        <authorList>
            <person name="Songsumanus A."/>
            <person name="Kuncharoen N."/>
            <person name="Kudo T."/>
            <person name="Yuki M."/>
            <person name="Igarashi Y."/>
            <person name="Tanasupawat S."/>
        </authorList>
    </citation>
    <scope>NUCLEOTIDE SEQUENCE [LARGE SCALE GENOMIC DNA]</scope>
    <source>
        <strain evidence="2 3">GKU157</strain>
    </source>
</reference>
<keyword evidence="1" id="KW-0732">Signal</keyword>
<feature type="signal peptide" evidence="1">
    <location>
        <begin position="1"/>
        <end position="26"/>
    </location>
</feature>
<dbReference type="Proteomes" id="UP000322634">
    <property type="component" value="Unassembled WGS sequence"/>
</dbReference>
<evidence type="ECO:0000256" key="1">
    <source>
        <dbReference type="SAM" id="SignalP"/>
    </source>
</evidence>
<dbReference type="EMBL" id="VSFF01000002">
    <property type="protein sequence ID" value="TYC17411.1"/>
    <property type="molecule type" value="Genomic_DNA"/>
</dbReference>
<gene>
    <name evidence="2" type="ORF">FXF65_05200</name>
</gene>
<feature type="chain" id="PRO_5022670737" description="Carbohydrate-binding protein" evidence="1">
    <location>
        <begin position="27"/>
        <end position="332"/>
    </location>
</feature>
<evidence type="ECO:0008006" key="4">
    <source>
        <dbReference type="Google" id="ProtNLM"/>
    </source>
</evidence>
<evidence type="ECO:0000313" key="2">
    <source>
        <dbReference type="EMBL" id="TYC17411.1"/>
    </source>
</evidence>
<organism evidence="2 3">
    <name type="scientific">Actinomadura syzygii</name>
    <dbReference type="NCBI Taxonomy" id="1427538"/>
    <lineage>
        <taxon>Bacteria</taxon>
        <taxon>Bacillati</taxon>
        <taxon>Actinomycetota</taxon>
        <taxon>Actinomycetes</taxon>
        <taxon>Streptosporangiales</taxon>
        <taxon>Thermomonosporaceae</taxon>
        <taxon>Actinomadura</taxon>
    </lineage>
</organism>